<comment type="similarity">
    <text evidence="1">Belongs to the ABC transporter superfamily.</text>
</comment>
<dbReference type="CDD" id="cd03257">
    <property type="entry name" value="ABC_NikE_OppD_transporters"/>
    <property type="match status" value="1"/>
</dbReference>
<protein>
    <recommendedName>
        <fullName evidence="5">ABC transporter domain-containing protein</fullName>
    </recommendedName>
</protein>
<organism evidence="6 7">
    <name type="scientific">Candidatus Desantisbacteria bacterium CG07_land_8_20_14_0_80_39_15</name>
    <dbReference type="NCBI Taxonomy" id="1974549"/>
    <lineage>
        <taxon>Bacteria</taxon>
        <taxon>Candidatus Desantisiibacteriota</taxon>
    </lineage>
</organism>
<evidence type="ECO:0000256" key="3">
    <source>
        <dbReference type="ARBA" id="ARBA00022741"/>
    </source>
</evidence>
<dbReference type="InterPro" id="IPR017871">
    <property type="entry name" value="ABC_transporter-like_CS"/>
</dbReference>
<dbReference type="GO" id="GO:0016887">
    <property type="term" value="F:ATP hydrolysis activity"/>
    <property type="evidence" value="ECO:0007669"/>
    <property type="project" value="InterPro"/>
</dbReference>
<dbReference type="SMART" id="SM00382">
    <property type="entry name" value="AAA"/>
    <property type="match status" value="1"/>
</dbReference>
<evidence type="ECO:0000256" key="2">
    <source>
        <dbReference type="ARBA" id="ARBA00022448"/>
    </source>
</evidence>
<dbReference type="GO" id="GO:0005524">
    <property type="term" value="F:ATP binding"/>
    <property type="evidence" value="ECO:0007669"/>
    <property type="project" value="UniProtKB-KW"/>
</dbReference>
<feature type="domain" description="ABC transporter" evidence="5">
    <location>
        <begin position="4"/>
        <end position="255"/>
    </location>
</feature>
<dbReference type="NCBIfam" id="TIGR01727">
    <property type="entry name" value="oligo_HPY"/>
    <property type="match status" value="1"/>
</dbReference>
<dbReference type="Proteomes" id="UP000229227">
    <property type="component" value="Unassembled WGS sequence"/>
</dbReference>
<comment type="caution">
    <text evidence="6">The sequence shown here is derived from an EMBL/GenBank/DDBJ whole genome shotgun (WGS) entry which is preliminary data.</text>
</comment>
<reference evidence="7" key="1">
    <citation type="submission" date="2017-09" db="EMBL/GenBank/DDBJ databases">
        <title>Depth-based differentiation of microbial function through sediment-hosted aquifers and enrichment of novel symbionts in the deep terrestrial subsurface.</title>
        <authorList>
            <person name="Probst A.J."/>
            <person name="Ladd B."/>
            <person name="Jarett J.K."/>
            <person name="Geller-Mcgrath D.E."/>
            <person name="Sieber C.M.K."/>
            <person name="Emerson J.B."/>
            <person name="Anantharaman K."/>
            <person name="Thomas B.C."/>
            <person name="Malmstrom R."/>
            <person name="Stieglmeier M."/>
            <person name="Klingl A."/>
            <person name="Woyke T."/>
            <person name="Ryan C.M."/>
            <person name="Banfield J.F."/>
        </authorList>
    </citation>
    <scope>NUCLEOTIDE SEQUENCE [LARGE SCALE GENOMIC DNA]</scope>
</reference>
<sequence length="315" mass="35615">MALVEVQNLRKYFPIEKGLFGPTRGNRFVRAVDKVSLSIFKGETFGLVGESGCGKSTLARLILRLLEPDDGEIYFGKENILKLNKRSMREMRKRMQIIFQNPFASLNPRMTVRAMISEILQIHNYPGEKIKDRISQLLNLVGLDENALGKYPHEFSGGQRQRIGIARALAVGPDFIIADEPVSSLDVSIQAQIVNLLMDLQDKMLLTYLFISHDLALVRYVASRIAVMYSGQIMEIARTSELYSGPLHPYTQMLLGCQVLTNDKWFADNMDLSSGCCFHTRCSQKMSECTERKPELKEISEGHFARCLKVSGLDK</sequence>
<dbReference type="InterPro" id="IPR003593">
    <property type="entry name" value="AAA+_ATPase"/>
</dbReference>
<evidence type="ECO:0000313" key="6">
    <source>
        <dbReference type="EMBL" id="PIU51506.1"/>
    </source>
</evidence>
<dbReference type="FunFam" id="3.40.50.300:FF:000016">
    <property type="entry name" value="Oligopeptide ABC transporter ATP-binding component"/>
    <property type="match status" value="1"/>
</dbReference>
<keyword evidence="2" id="KW-0813">Transport</keyword>
<dbReference type="InterPro" id="IPR003439">
    <property type="entry name" value="ABC_transporter-like_ATP-bd"/>
</dbReference>
<evidence type="ECO:0000256" key="4">
    <source>
        <dbReference type="ARBA" id="ARBA00022840"/>
    </source>
</evidence>
<dbReference type="PANTHER" id="PTHR43776:SF7">
    <property type="entry name" value="D,D-DIPEPTIDE TRANSPORT ATP-BINDING PROTEIN DDPF-RELATED"/>
    <property type="match status" value="1"/>
</dbReference>
<evidence type="ECO:0000313" key="7">
    <source>
        <dbReference type="Proteomes" id="UP000229227"/>
    </source>
</evidence>
<gene>
    <name evidence="6" type="ORF">COS91_04030</name>
</gene>
<dbReference type="Pfam" id="PF00005">
    <property type="entry name" value="ABC_tran"/>
    <property type="match status" value="1"/>
</dbReference>
<dbReference type="SUPFAM" id="SSF52540">
    <property type="entry name" value="P-loop containing nucleoside triphosphate hydrolases"/>
    <property type="match status" value="1"/>
</dbReference>
<dbReference type="PANTHER" id="PTHR43776">
    <property type="entry name" value="TRANSPORT ATP-BINDING PROTEIN"/>
    <property type="match status" value="1"/>
</dbReference>
<proteinExistence type="inferred from homology"/>
<dbReference type="EMBL" id="PEWN01000063">
    <property type="protein sequence ID" value="PIU51506.1"/>
    <property type="molecule type" value="Genomic_DNA"/>
</dbReference>
<dbReference type="InterPro" id="IPR027417">
    <property type="entry name" value="P-loop_NTPase"/>
</dbReference>
<name>A0A2M6ZGJ1_9BACT</name>
<dbReference type="InterPro" id="IPR013563">
    <property type="entry name" value="Oligopep_ABC_C"/>
</dbReference>
<keyword evidence="4" id="KW-0067">ATP-binding</keyword>
<dbReference type="PROSITE" id="PS00211">
    <property type="entry name" value="ABC_TRANSPORTER_1"/>
    <property type="match status" value="1"/>
</dbReference>
<evidence type="ECO:0000256" key="1">
    <source>
        <dbReference type="ARBA" id="ARBA00005417"/>
    </source>
</evidence>
<evidence type="ECO:0000259" key="5">
    <source>
        <dbReference type="PROSITE" id="PS50893"/>
    </source>
</evidence>
<dbReference type="GO" id="GO:0055085">
    <property type="term" value="P:transmembrane transport"/>
    <property type="evidence" value="ECO:0007669"/>
    <property type="project" value="UniProtKB-ARBA"/>
</dbReference>
<dbReference type="Pfam" id="PF08352">
    <property type="entry name" value="oligo_HPY"/>
    <property type="match status" value="1"/>
</dbReference>
<dbReference type="PROSITE" id="PS50893">
    <property type="entry name" value="ABC_TRANSPORTER_2"/>
    <property type="match status" value="1"/>
</dbReference>
<dbReference type="Gene3D" id="3.40.50.300">
    <property type="entry name" value="P-loop containing nucleotide triphosphate hydrolases"/>
    <property type="match status" value="1"/>
</dbReference>
<dbReference type="InterPro" id="IPR050319">
    <property type="entry name" value="ABC_transp_ATP-bind"/>
</dbReference>
<keyword evidence="3" id="KW-0547">Nucleotide-binding</keyword>
<dbReference type="GO" id="GO:0015833">
    <property type="term" value="P:peptide transport"/>
    <property type="evidence" value="ECO:0007669"/>
    <property type="project" value="InterPro"/>
</dbReference>
<accession>A0A2M6ZGJ1</accession>
<dbReference type="AlphaFoldDB" id="A0A2M6ZGJ1"/>